<accession>A0AA38XRT9</accession>
<proteinExistence type="predicted"/>
<dbReference type="AlphaFoldDB" id="A0AA38XRT9"/>
<reference evidence="1" key="1">
    <citation type="submission" date="2022-10" db="EMBL/GenBank/DDBJ databases">
        <title>Culturing micro-colonial fungi from biological soil crusts in the Mojave desert and describing Neophaeococcomyces mojavensis, and introducing the new genera and species Taxawa tesnikishii.</title>
        <authorList>
            <person name="Kurbessoian T."/>
            <person name="Stajich J.E."/>
        </authorList>
    </citation>
    <scope>NUCLEOTIDE SEQUENCE</scope>
    <source>
        <strain evidence="1">TK_35</strain>
    </source>
</reference>
<sequence>MENERIETRGEDGRRVLVFKFWPHFDATILPGTSLVEGLPTYALANGNSVTFNGVDFEIAATGEELVRSLAIARPPSG</sequence>
<name>A0AA38XRT9_9EURO</name>
<protein>
    <submittedName>
        <fullName evidence="1">Uncharacterized protein</fullName>
    </submittedName>
</protein>
<dbReference type="EMBL" id="JAPDRN010000133">
    <property type="protein sequence ID" value="KAJ9619378.1"/>
    <property type="molecule type" value="Genomic_DNA"/>
</dbReference>
<comment type="caution">
    <text evidence="1">The sequence shown here is derived from an EMBL/GenBank/DDBJ whole genome shotgun (WGS) entry which is preliminary data.</text>
</comment>
<evidence type="ECO:0000313" key="1">
    <source>
        <dbReference type="EMBL" id="KAJ9619378.1"/>
    </source>
</evidence>
<organism evidence="1">
    <name type="scientific">Knufia peltigerae</name>
    <dbReference type="NCBI Taxonomy" id="1002370"/>
    <lineage>
        <taxon>Eukaryota</taxon>
        <taxon>Fungi</taxon>
        <taxon>Dikarya</taxon>
        <taxon>Ascomycota</taxon>
        <taxon>Pezizomycotina</taxon>
        <taxon>Eurotiomycetes</taxon>
        <taxon>Chaetothyriomycetidae</taxon>
        <taxon>Chaetothyriales</taxon>
        <taxon>Trichomeriaceae</taxon>
        <taxon>Knufia</taxon>
    </lineage>
</organism>
<gene>
    <name evidence="1" type="ORF">H2204_012748</name>
</gene>